<comment type="caution">
    <text evidence="9">The sequence shown here is derived from an EMBL/GenBank/DDBJ whole genome shotgun (WGS) entry which is preliminary data.</text>
</comment>
<dbReference type="InterPro" id="IPR000834">
    <property type="entry name" value="Peptidase_M14"/>
</dbReference>
<keyword evidence="3" id="KW-0645">Protease</keyword>
<dbReference type="Proteomes" id="UP000642571">
    <property type="component" value="Unassembled WGS sequence"/>
</dbReference>
<evidence type="ECO:0000256" key="6">
    <source>
        <dbReference type="ARBA" id="ARBA00023049"/>
    </source>
</evidence>
<comment type="cofactor">
    <cofactor evidence="1">
        <name>Zn(2+)</name>
        <dbReference type="ChEBI" id="CHEBI:29105"/>
    </cofactor>
</comment>
<evidence type="ECO:0000256" key="2">
    <source>
        <dbReference type="ARBA" id="ARBA00005988"/>
    </source>
</evidence>
<dbReference type="EMBL" id="BMIN01000003">
    <property type="protein sequence ID" value="GGD04962.1"/>
    <property type="molecule type" value="Genomic_DNA"/>
</dbReference>
<gene>
    <name evidence="9" type="primary">yqgT</name>
    <name evidence="9" type="ORF">GCM10011389_10570</name>
</gene>
<evidence type="ECO:0000256" key="5">
    <source>
        <dbReference type="ARBA" id="ARBA00022833"/>
    </source>
</evidence>
<dbReference type="RefSeq" id="WP_188651550.1">
    <property type="nucleotide sequence ID" value="NZ_BMIN01000003.1"/>
</dbReference>
<protein>
    <recommendedName>
        <fullName evidence="8">Peptidase M14 domain-containing protein</fullName>
    </recommendedName>
</protein>
<feature type="domain" description="Peptidase M14" evidence="8">
    <location>
        <begin position="4"/>
        <end position="295"/>
    </location>
</feature>
<sequence length="295" mass="33437">MVQFPYDSKVLAADIKQLADQYHTIKCSSIGYSVLGKPLYELKIGEGLQSIHWNGSFHANEWMTTALLMSVVRSYAKALEEDEYFGSVKARDLYANTTLSLVPMVNPDGVDLFMHGLDASHANHNSLVMMNGANKTFASWKANIRGVDLNNQFPANWEIEKERKPTAPSFRDYPGEQPLTEPEAIAMAELTKRCNFDRVLAFHSQGEVIYWGYQGLEPERSFHMVEAFYKGSGYEPVRTIDSYAGYKDWFIQDYQKEGYTIEVGKGINPLPLSTFPYHYGRVKEICALSLSTPLR</sequence>
<dbReference type="Pfam" id="PF00246">
    <property type="entry name" value="Peptidase_M14"/>
    <property type="match status" value="1"/>
</dbReference>
<dbReference type="PRINTS" id="PR00765">
    <property type="entry name" value="CRBOXYPTASEA"/>
</dbReference>
<keyword evidence="10" id="KW-1185">Reference proteome</keyword>
<reference evidence="10" key="1">
    <citation type="journal article" date="2019" name="Int. J. Syst. Evol. Microbiol.">
        <title>The Global Catalogue of Microorganisms (GCM) 10K type strain sequencing project: providing services to taxonomists for standard genome sequencing and annotation.</title>
        <authorList>
            <consortium name="The Broad Institute Genomics Platform"/>
            <consortium name="The Broad Institute Genome Sequencing Center for Infectious Disease"/>
            <person name="Wu L."/>
            <person name="Ma J."/>
        </authorList>
    </citation>
    <scope>NUCLEOTIDE SEQUENCE [LARGE SCALE GENOMIC DNA]</scope>
    <source>
        <strain evidence="10">CGMCC 1.15353</strain>
    </source>
</reference>
<evidence type="ECO:0000256" key="1">
    <source>
        <dbReference type="ARBA" id="ARBA00001947"/>
    </source>
</evidence>
<organism evidence="9 10">
    <name type="scientific">Pontibacillus salipaludis</name>
    <dbReference type="NCBI Taxonomy" id="1697394"/>
    <lineage>
        <taxon>Bacteria</taxon>
        <taxon>Bacillati</taxon>
        <taxon>Bacillota</taxon>
        <taxon>Bacilli</taxon>
        <taxon>Bacillales</taxon>
        <taxon>Bacillaceae</taxon>
        <taxon>Pontibacillus</taxon>
    </lineage>
</organism>
<comment type="similarity">
    <text evidence="2 7">Belongs to the peptidase M14 family.</text>
</comment>
<name>A0ABQ1PVR8_9BACI</name>
<keyword evidence="5" id="KW-0862">Zinc</keyword>
<evidence type="ECO:0000256" key="7">
    <source>
        <dbReference type="PROSITE-ProRule" id="PRU01379"/>
    </source>
</evidence>
<dbReference type="SUPFAM" id="SSF53187">
    <property type="entry name" value="Zn-dependent exopeptidases"/>
    <property type="match status" value="1"/>
</dbReference>
<dbReference type="PANTHER" id="PTHR11705">
    <property type="entry name" value="PROTEASE FAMILY M14 CARBOXYPEPTIDASE A,B"/>
    <property type="match status" value="1"/>
</dbReference>
<accession>A0ABQ1PVR8</accession>
<dbReference type="PANTHER" id="PTHR11705:SF143">
    <property type="entry name" value="SLL0236 PROTEIN"/>
    <property type="match status" value="1"/>
</dbReference>
<dbReference type="SMART" id="SM00631">
    <property type="entry name" value="Zn_pept"/>
    <property type="match status" value="1"/>
</dbReference>
<evidence type="ECO:0000313" key="9">
    <source>
        <dbReference type="EMBL" id="GGD04962.1"/>
    </source>
</evidence>
<feature type="active site" description="Proton donor/acceptor" evidence="7">
    <location>
        <position position="262"/>
    </location>
</feature>
<keyword evidence="6" id="KW-0482">Metalloprotease</keyword>
<dbReference type="Gene3D" id="3.40.630.10">
    <property type="entry name" value="Zn peptidases"/>
    <property type="match status" value="1"/>
</dbReference>
<dbReference type="PROSITE" id="PS52035">
    <property type="entry name" value="PEPTIDASE_M14"/>
    <property type="match status" value="1"/>
</dbReference>
<evidence type="ECO:0000313" key="10">
    <source>
        <dbReference type="Proteomes" id="UP000642571"/>
    </source>
</evidence>
<evidence type="ECO:0000259" key="8">
    <source>
        <dbReference type="PROSITE" id="PS52035"/>
    </source>
</evidence>
<keyword evidence="4" id="KW-0378">Hydrolase</keyword>
<dbReference type="CDD" id="cd06229">
    <property type="entry name" value="M14_Endopeptidase_I"/>
    <property type="match status" value="1"/>
</dbReference>
<evidence type="ECO:0000256" key="4">
    <source>
        <dbReference type="ARBA" id="ARBA00022801"/>
    </source>
</evidence>
<dbReference type="InterPro" id="IPR034274">
    <property type="entry name" value="ENP1_M14_CPD"/>
</dbReference>
<proteinExistence type="inferred from homology"/>
<evidence type="ECO:0000256" key="3">
    <source>
        <dbReference type="ARBA" id="ARBA00022670"/>
    </source>
</evidence>